<dbReference type="Gene3D" id="2.60.120.10">
    <property type="entry name" value="Jelly Rolls"/>
    <property type="match status" value="1"/>
</dbReference>
<protein>
    <recommendedName>
        <fullName evidence="7">Cupin type-1 domain-containing protein</fullName>
    </recommendedName>
</protein>
<dbReference type="SMART" id="SM00835">
    <property type="entry name" value="Cupin_1"/>
    <property type="match status" value="1"/>
</dbReference>
<dbReference type="SUPFAM" id="SSF57016">
    <property type="entry name" value="Plant lectins/antimicrobial peptides"/>
    <property type="match status" value="1"/>
</dbReference>
<keyword evidence="3" id="KW-0964">Secreted</keyword>
<dbReference type="Proteomes" id="UP000677228">
    <property type="component" value="Unassembled WGS sequence"/>
</dbReference>
<dbReference type="PROSITE" id="PS00725">
    <property type="entry name" value="GERMIN"/>
    <property type="match status" value="1"/>
</dbReference>
<evidence type="ECO:0000256" key="3">
    <source>
        <dbReference type="ARBA" id="ARBA00022525"/>
    </source>
</evidence>
<dbReference type="InterPro" id="IPR001002">
    <property type="entry name" value="Chitin-bd_1"/>
</dbReference>
<keyword evidence="4" id="KW-0147">Chitin-binding</keyword>
<feature type="domain" description="Cupin type-1" evidence="7">
    <location>
        <begin position="63"/>
        <end position="210"/>
    </location>
</feature>
<dbReference type="InterPro" id="IPR014710">
    <property type="entry name" value="RmlC-like_jellyroll"/>
</dbReference>
<organism evidence="8 10">
    <name type="scientific">Didymodactylos carnosus</name>
    <dbReference type="NCBI Taxonomy" id="1234261"/>
    <lineage>
        <taxon>Eukaryota</taxon>
        <taxon>Metazoa</taxon>
        <taxon>Spiralia</taxon>
        <taxon>Gnathifera</taxon>
        <taxon>Rotifera</taxon>
        <taxon>Eurotatoria</taxon>
        <taxon>Bdelloidea</taxon>
        <taxon>Philodinida</taxon>
        <taxon>Philodinidae</taxon>
        <taxon>Didymodactylos</taxon>
    </lineage>
</organism>
<dbReference type="InterPro" id="IPR036861">
    <property type="entry name" value="Endochitinase-like_sf"/>
</dbReference>
<dbReference type="EMBL" id="CAJNOK010034349">
    <property type="protein sequence ID" value="CAF1503246.1"/>
    <property type="molecule type" value="Genomic_DNA"/>
</dbReference>
<evidence type="ECO:0000313" key="8">
    <source>
        <dbReference type="EMBL" id="CAF1503246.1"/>
    </source>
</evidence>
<dbReference type="CDD" id="cd00035">
    <property type="entry name" value="ChtBD1"/>
    <property type="match status" value="1"/>
</dbReference>
<gene>
    <name evidence="8" type="ORF">OVA965_LOCUS37035</name>
    <name evidence="9" type="ORF">TMI583_LOCUS38081</name>
</gene>
<dbReference type="CDD" id="cd02241">
    <property type="entry name" value="cupin_OxOx"/>
    <property type="match status" value="1"/>
</dbReference>
<keyword evidence="6" id="KW-0464">Manganese</keyword>
<evidence type="ECO:0000259" key="7">
    <source>
        <dbReference type="SMART" id="SM00835"/>
    </source>
</evidence>
<comment type="caution">
    <text evidence="8">The sequence shown here is derived from an EMBL/GenBank/DDBJ whole genome shotgun (WGS) entry which is preliminary data.</text>
</comment>
<dbReference type="GO" id="GO:0030145">
    <property type="term" value="F:manganese ion binding"/>
    <property type="evidence" value="ECO:0007669"/>
    <property type="project" value="InterPro"/>
</dbReference>
<evidence type="ECO:0000256" key="4">
    <source>
        <dbReference type="ARBA" id="ARBA00022669"/>
    </source>
</evidence>
<sequence length="234" mass="25285">MFVYFSVVNGISLECPPNMCRSKWDFCGEGPEYCAEGNRKTTTTTITAAAAVNQGLNPKDYIFDFLNSETGRANGTGGQAVAATSKNFPALVSNGMAMTVGYIGPCGINLPHTHPHATEMNLILDGKFQSGFYDFNTNTFVMNEVRKHMVSLFPRGVIHFEQNLNCKPATFVATFNSDVPGVLTIADGFFGLPAEIVGASLGGLSVEKIEDLKQYLPKNPAIGVASCRKRCHLD</sequence>
<evidence type="ECO:0000256" key="5">
    <source>
        <dbReference type="ARBA" id="ARBA00022723"/>
    </source>
</evidence>
<dbReference type="PRINTS" id="PR00325">
    <property type="entry name" value="GERMIN"/>
</dbReference>
<accession>A0A8S2FLN5</accession>
<dbReference type="InterPro" id="IPR006045">
    <property type="entry name" value="Cupin_1"/>
</dbReference>
<evidence type="ECO:0000256" key="6">
    <source>
        <dbReference type="ARBA" id="ARBA00023211"/>
    </source>
</evidence>
<dbReference type="Proteomes" id="UP000682733">
    <property type="component" value="Unassembled WGS sequence"/>
</dbReference>
<name>A0A8S2FLN5_9BILA</name>
<dbReference type="Pfam" id="PF00190">
    <property type="entry name" value="Cupin_1"/>
    <property type="match status" value="1"/>
</dbReference>
<dbReference type="InterPro" id="IPR011051">
    <property type="entry name" value="RmlC_Cupin_sf"/>
</dbReference>
<comment type="subcellular location">
    <subcellularLocation>
        <location evidence="1">Secreted</location>
    </subcellularLocation>
</comment>
<comment type="similarity">
    <text evidence="2">Belongs to the germin family.</text>
</comment>
<dbReference type="SUPFAM" id="SSF51182">
    <property type="entry name" value="RmlC-like cupins"/>
    <property type="match status" value="1"/>
</dbReference>
<evidence type="ECO:0000256" key="1">
    <source>
        <dbReference type="ARBA" id="ARBA00004613"/>
    </source>
</evidence>
<dbReference type="Pfam" id="PF00187">
    <property type="entry name" value="Chitin_bind_1"/>
    <property type="match status" value="1"/>
</dbReference>
<evidence type="ECO:0000256" key="2">
    <source>
        <dbReference type="ARBA" id="ARBA00007456"/>
    </source>
</evidence>
<dbReference type="InterPro" id="IPR019780">
    <property type="entry name" value="Germin_Mn-BS"/>
</dbReference>
<evidence type="ECO:0000313" key="10">
    <source>
        <dbReference type="Proteomes" id="UP000677228"/>
    </source>
</evidence>
<dbReference type="PANTHER" id="PTHR31238">
    <property type="entry name" value="GERMIN-LIKE PROTEIN SUBFAMILY 3 MEMBER 3"/>
    <property type="match status" value="1"/>
</dbReference>
<dbReference type="EMBL" id="CAJOBA010056373">
    <property type="protein sequence ID" value="CAF4291605.1"/>
    <property type="molecule type" value="Genomic_DNA"/>
</dbReference>
<dbReference type="GO" id="GO:0008061">
    <property type="term" value="F:chitin binding"/>
    <property type="evidence" value="ECO:0007669"/>
    <property type="project" value="UniProtKB-KW"/>
</dbReference>
<dbReference type="GO" id="GO:0005576">
    <property type="term" value="C:extracellular region"/>
    <property type="evidence" value="ECO:0007669"/>
    <property type="project" value="UniProtKB-SubCell"/>
</dbReference>
<proteinExistence type="inferred from homology"/>
<reference evidence="8" key="1">
    <citation type="submission" date="2021-02" db="EMBL/GenBank/DDBJ databases">
        <authorList>
            <person name="Nowell W R."/>
        </authorList>
    </citation>
    <scope>NUCLEOTIDE SEQUENCE</scope>
</reference>
<dbReference type="AlphaFoldDB" id="A0A8S2FLN5"/>
<evidence type="ECO:0000313" key="9">
    <source>
        <dbReference type="EMBL" id="CAF4291605.1"/>
    </source>
</evidence>
<keyword evidence="5" id="KW-0479">Metal-binding</keyword>
<dbReference type="InterPro" id="IPR001929">
    <property type="entry name" value="Germin"/>
</dbReference>